<dbReference type="Proteomes" id="UP000827092">
    <property type="component" value="Unassembled WGS sequence"/>
</dbReference>
<dbReference type="AlphaFoldDB" id="A0AAV6TWI0"/>
<keyword evidence="2" id="KW-1185">Reference proteome</keyword>
<evidence type="ECO:0000313" key="1">
    <source>
        <dbReference type="EMBL" id="KAG8176099.1"/>
    </source>
</evidence>
<reference evidence="1 2" key="1">
    <citation type="journal article" date="2022" name="Nat. Ecol. Evol.">
        <title>A masculinizing supergene underlies an exaggerated male reproductive morph in a spider.</title>
        <authorList>
            <person name="Hendrickx F."/>
            <person name="De Corte Z."/>
            <person name="Sonet G."/>
            <person name="Van Belleghem S.M."/>
            <person name="Kostlbacher S."/>
            <person name="Vangestel C."/>
        </authorList>
    </citation>
    <scope>NUCLEOTIDE SEQUENCE [LARGE SCALE GENOMIC DNA]</scope>
    <source>
        <strain evidence="1">W744_W776</strain>
    </source>
</reference>
<gene>
    <name evidence="1" type="ORF">JTE90_025557</name>
</gene>
<protein>
    <submittedName>
        <fullName evidence="1">Uncharacterized protein</fullName>
    </submittedName>
</protein>
<name>A0AAV6TWI0_9ARAC</name>
<comment type="caution">
    <text evidence="1">The sequence shown here is derived from an EMBL/GenBank/DDBJ whole genome shotgun (WGS) entry which is preliminary data.</text>
</comment>
<sequence length="203" mass="23093">MSIFISKGGAASCSEPSESQVSEGINLESLSQKEARVTSGVIDNWKEFKIPVNKFSKQINLKLDRGEGPLPSEIREVIRIVVAEAMAYCSRRKAYGAIEYCPELATNETDESQEQKKITLLEEYKRSPWDFPKVLRNRDTWSLPFNEHQNTCRHLQVHHLLKAPFMRPNDRHKRKAAYRDISEVKKPIAGCGDFESKATALQG</sequence>
<evidence type="ECO:0000313" key="2">
    <source>
        <dbReference type="Proteomes" id="UP000827092"/>
    </source>
</evidence>
<organism evidence="1 2">
    <name type="scientific">Oedothorax gibbosus</name>
    <dbReference type="NCBI Taxonomy" id="931172"/>
    <lineage>
        <taxon>Eukaryota</taxon>
        <taxon>Metazoa</taxon>
        <taxon>Ecdysozoa</taxon>
        <taxon>Arthropoda</taxon>
        <taxon>Chelicerata</taxon>
        <taxon>Arachnida</taxon>
        <taxon>Araneae</taxon>
        <taxon>Araneomorphae</taxon>
        <taxon>Entelegynae</taxon>
        <taxon>Araneoidea</taxon>
        <taxon>Linyphiidae</taxon>
        <taxon>Erigoninae</taxon>
        <taxon>Oedothorax</taxon>
    </lineage>
</organism>
<dbReference type="EMBL" id="JAFNEN010000918">
    <property type="protein sequence ID" value="KAG8176099.1"/>
    <property type="molecule type" value="Genomic_DNA"/>
</dbReference>
<proteinExistence type="predicted"/>
<accession>A0AAV6TWI0</accession>